<dbReference type="SUPFAM" id="SSF52833">
    <property type="entry name" value="Thioredoxin-like"/>
    <property type="match status" value="1"/>
</dbReference>
<evidence type="ECO:0000313" key="2">
    <source>
        <dbReference type="EMBL" id="ABZ83774.1"/>
    </source>
</evidence>
<accession>B0TB47</accession>
<keyword evidence="3" id="KW-1185">Reference proteome</keyword>
<dbReference type="KEGG" id="hmo:HM1_0781"/>
<dbReference type="InterPro" id="IPR013766">
    <property type="entry name" value="Thioredoxin_domain"/>
</dbReference>
<dbReference type="PROSITE" id="PS51352">
    <property type="entry name" value="THIOREDOXIN_2"/>
    <property type="match status" value="1"/>
</dbReference>
<gene>
    <name evidence="2" type="ORF">HM1_0781</name>
</gene>
<dbReference type="InterPro" id="IPR012336">
    <property type="entry name" value="Thioredoxin-like_fold"/>
</dbReference>
<dbReference type="CDD" id="cd02947">
    <property type="entry name" value="TRX_family"/>
    <property type="match status" value="1"/>
</dbReference>
<dbReference type="RefSeq" id="WP_012282296.1">
    <property type="nucleotide sequence ID" value="NC_010337.2"/>
</dbReference>
<organism evidence="2 3">
    <name type="scientific">Heliobacterium modesticaldum (strain ATCC 51547 / Ice1)</name>
    <dbReference type="NCBI Taxonomy" id="498761"/>
    <lineage>
        <taxon>Bacteria</taxon>
        <taxon>Bacillati</taxon>
        <taxon>Bacillota</taxon>
        <taxon>Clostridia</taxon>
        <taxon>Eubacteriales</taxon>
        <taxon>Heliobacteriaceae</taxon>
        <taxon>Heliomicrobium</taxon>
    </lineage>
</organism>
<reference evidence="2 3" key="1">
    <citation type="journal article" date="2008" name="J. Bacteriol.">
        <title>The genome of Heliobacterium modesticaldum, a phototrophic representative of the Firmicutes containing the simplest photosynthetic apparatus.</title>
        <authorList>
            <person name="Sattley W.M."/>
            <person name="Madigan M.T."/>
            <person name="Swingley W.D."/>
            <person name="Cheung P.C."/>
            <person name="Clocksin K.M."/>
            <person name="Conrad A.L."/>
            <person name="Dejesa L.C."/>
            <person name="Honchak B.M."/>
            <person name="Jung D.O."/>
            <person name="Karbach L.E."/>
            <person name="Kurdoglu A."/>
            <person name="Lahiri S."/>
            <person name="Mastrian S.D."/>
            <person name="Page L.E."/>
            <person name="Taylor H.L."/>
            <person name="Wang Z.T."/>
            <person name="Raymond J."/>
            <person name="Chen M."/>
            <person name="Blankenship R.E."/>
            <person name="Touchman J.W."/>
        </authorList>
    </citation>
    <scope>NUCLEOTIDE SEQUENCE [LARGE SCALE GENOMIC DNA]</scope>
    <source>
        <strain evidence="3">ATCC 51547 / Ice1</strain>
    </source>
</reference>
<dbReference type="Proteomes" id="UP000008550">
    <property type="component" value="Chromosome"/>
</dbReference>
<sequence length="154" mass="17470">MSKTVRWAILGLVFFAVASILAYKEYQTTGSDRLLSSTPFQSEKTEFVNASIVIENAKKAKKPAWILFHSQTCQSCVEMEQLFRKIEPELNQKIAFVDVDVNDPANKYLLRNFEVRMIPTTVLLDGHGEKHWVRVGAIAEAELRNRLERLAGAS</sequence>
<dbReference type="STRING" id="498761.HM1_0781"/>
<proteinExistence type="predicted"/>
<dbReference type="InterPro" id="IPR036249">
    <property type="entry name" value="Thioredoxin-like_sf"/>
</dbReference>
<dbReference type="Gene3D" id="3.40.30.10">
    <property type="entry name" value="Glutaredoxin"/>
    <property type="match status" value="1"/>
</dbReference>
<dbReference type="HOGENOM" id="CLU_1812432_0_0_9"/>
<dbReference type="EMBL" id="CP000930">
    <property type="protein sequence ID" value="ABZ83774.1"/>
    <property type="molecule type" value="Genomic_DNA"/>
</dbReference>
<dbReference type="AlphaFoldDB" id="B0TB47"/>
<dbReference type="eggNOG" id="COG4232">
    <property type="taxonomic scope" value="Bacteria"/>
</dbReference>
<name>B0TB47_HELMI</name>
<evidence type="ECO:0000313" key="3">
    <source>
        <dbReference type="Proteomes" id="UP000008550"/>
    </source>
</evidence>
<dbReference type="Pfam" id="PF13098">
    <property type="entry name" value="Thioredoxin_2"/>
    <property type="match status" value="1"/>
</dbReference>
<dbReference type="OrthoDB" id="9790390at2"/>
<feature type="domain" description="Thioredoxin" evidence="1">
    <location>
        <begin position="34"/>
        <end position="152"/>
    </location>
</feature>
<protein>
    <submittedName>
        <fullName evidence="2">Thioredoxin domain protein, putative</fullName>
    </submittedName>
</protein>
<evidence type="ECO:0000259" key="1">
    <source>
        <dbReference type="PROSITE" id="PS51352"/>
    </source>
</evidence>